<dbReference type="VEuPathDB" id="VectorBase:FBgn0040949"/>
<feature type="non-terminal residue" evidence="2">
    <location>
        <position position="1"/>
    </location>
</feature>
<keyword evidence="1" id="KW-0732">Signal</keyword>
<dbReference type="ExpressionAtlas" id="D3DMQ3">
    <property type="expression patterns" value="baseline and differential"/>
</dbReference>
<gene>
    <name evidence="2" type="primary">CG13998-RA</name>
</gene>
<name>D3DMQ3_DROME</name>
<feature type="chain" id="PRO_5003042139" evidence="1">
    <location>
        <begin position="27"/>
        <end position="101"/>
    </location>
</feature>
<sequence length="101" mass="12086">LSSQMAKTMTFWFLVLALVTLNPTWPFWRTGAAEVTSASMFQFLDRHNGEGDHSWSHLLPTNFYSEMNQQYYRRFRRQAGRMDTFRSGKRQQCPFEYARYV</sequence>
<evidence type="ECO:0000313" key="2">
    <source>
        <dbReference type="EMBL" id="ADB94034.1"/>
    </source>
</evidence>
<proteinExistence type="evidence at transcript level"/>
<dbReference type="EMBL" id="BT120219">
    <property type="protein sequence ID" value="ADB94034.1"/>
    <property type="molecule type" value="mRNA"/>
</dbReference>
<reference evidence="2" key="1">
    <citation type="submission" date="2010-01" db="EMBL/GenBank/DDBJ databases">
        <authorList>
            <person name="Carlson J."/>
            <person name="Booth B."/>
            <person name="Frise E."/>
            <person name="Sandler J."/>
            <person name="Wan K."/>
            <person name="Yu C."/>
            <person name="Celniker S."/>
        </authorList>
    </citation>
    <scope>NUCLEOTIDE SEQUENCE</scope>
</reference>
<evidence type="ECO:0000256" key="1">
    <source>
        <dbReference type="SAM" id="SignalP"/>
    </source>
</evidence>
<feature type="signal peptide" evidence="1">
    <location>
        <begin position="1"/>
        <end position="26"/>
    </location>
</feature>
<organism evidence="2">
    <name type="scientific">Drosophila melanogaster</name>
    <name type="common">Fruit fly</name>
    <dbReference type="NCBI Taxonomy" id="7227"/>
    <lineage>
        <taxon>Eukaryota</taxon>
        <taxon>Metazoa</taxon>
        <taxon>Ecdysozoa</taxon>
        <taxon>Arthropoda</taxon>
        <taxon>Hexapoda</taxon>
        <taxon>Insecta</taxon>
        <taxon>Pterygota</taxon>
        <taxon>Neoptera</taxon>
        <taxon>Endopterygota</taxon>
        <taxon>Diptera</taxon>
        <taxon>Brachycera</taxon>
        <taxon>Muscomorpha</taxon>
        <taxon>Ephydroidea</taxon>
        <taxon>Drosophilidae</taxon>
        <taxon>Drosophila</taxon>
        <taxon>Sophophora</taxon>
    </lineage>
</organism>
<protein>
    <submittedName>
        <fullName evidence="2">MIP16617p</fullName>
    </submittedName>
</protein>
<dbReference type="OrthoDB" id="7842313at2759"/>
<dbReference type="HOGENOM" id="CLU_2485626_0_0_1"/>
<accession>D3DMQ3</accession>
<dbReference type="AlphaFoldDB" id="D3DMQ3"/>